<evidence type="ECO:0000256" key="8">
    <source>
        <dbReference type="ARBA" id="ARBA00023022"/>
    </source>
</evidence>
<feature type="chain" id="PRO_5042078080" evidence="9">
    <location>
        <begin position="20"/>
        <end position="217"/>
    </location>
</feature>
<evidence type="ECO:0000256" key="2">
    <source>
        <dbReference type="ARBA" id="ARBA00008501"/>
    </source>
</evidence>
<dbReference type="GO" id="GO:0005576">
    <property type="term" value="C:extracellular region"/>
    <property type="evidence" value="ECO:0007669"/>
    <property type="project" value="UniProtKB-SubCell"/>
</dbReference>
<dbReference type="InterPro" id="IPR051237">
    <property type="entry name" value="Ferric-chelate_Red/DefProt"/>
</dbReference>
<dbReference type="GO" id="GO:0045087">
    <property type="term" value="P:innate immune response"/>
    <property type="evidence" value="ECO:0007669"/>
    <property type="project" value="UniProtKB-KW"/>
</dbReference>
<dbReference type="Proteomes" id="UP001233172">
    <property type="component" value="Unassembled WGS sequence"/>
</dbReference>
<name>A0AAD8BD90_BIOPF</name>
<feature type="signal peptide" evidence="9">
    <location>
        <begin position="1"/>
        <end position="19"/>
    </location>
</feature>
<dbReference type="GO" id="GO:0042742">
    <property type="term" value="P:defense response to bacterium"/>
    <property type="evidence" value="ECO:0007669"/>
    <property type="project" value="UniProtKB-KW"/>
</dbReference>
<dbReference type="Gene3D" id="2.60.40.4060">
    <property type="entry name" value="Reeler domain"/>
    <property type="match status" value="1"/>
</dbReference>
<proteinExistence type="inferred from homology"/>
<evidence type="ECO:0000256" key="1">
    <source>
        <dbReference type="ARBA" id="ARBA00004613"/>
    </source>
</evidence>
<dbReference type="PANTHER" id="PTHR45828">
    <property type="entry name" value="CYTOCHROME B561/FERRIC REDUCTASE TRANSMEMBRANE"/>
    <property type="match status" value="1"/>
</dbReference>
<evidence type="ECO:0000256" key="4">
    <source>
        <dbReference type="ARBA" id="ARBA00022529"/>
    </source>
</evidence>
<dbReference type="AlphaFoldDB" id="A0AAD8BD90"/>
<keyword evidence="5" id="KW-0399">Innate immunity</keyword>
<evidence type="ECO:0000256" key="7">
    <source>
        <dbReference type="ARBA" id="ARBA00022859"/>
    </source>
</evidence>
<reference evidence="11" key="2">
    <citation type="submission" date="2023-04" db="EMBL/GenBank/DDBJ databases">
        <authorList>
            <person name="Bu L."/>
            <person name="Lu L."/>
            <person name="Laidemitt M.R."/>
            <person name="Zhang S.M."/>
            <person name="Mutuku M."/>
            <person name="Mkoji G."/>
            <person name="Steinauer M."/>
            <person name="Loker E.S."/>
        </authorList>
    </citation>
    <scope>NUCLEOTIDE SEQUENCE</scope>
    <source>
        <strain evidence="11">KasaAsao</strain>
        <tissue evidence="11">Whole Snail</tissue>
    </source>
</reference>
<keyword evidence="12" id="KW-1185">Reference proteome</keyword>
<comment type="subcellular location">
    <subcellularLocation>
        <location evidence="1">Secreted</location>
    </subcellularLocation>
</comment>
<evidence type="ECO:0000256" key="9">
    <source>
        <dbReference type="SAM" id="SignalP"/>
    </source>
</evidence>
<reference evidence="11" key="1">
    <citation type="journal article" date="2023" name="PLoS Negl. Trop. Dis.">
        <title>A genome sequence for Biomphalaria pfeifferi, the major vector snail for the human-infecting parasite Schistosoma mansoni.</title>
        <authorList>
            <person name="Bu L."/>
            <person name="Lu L."/>
            <person name="Laidemitt M.R."/>
            <person name="Zhang S.M."/>
            <person name="Mutuku M."/>
            <person name="Mkoji G."/>
            <person name="Steinauer M."/>
            <person name="Loker E.S."/>
        </authorList>
    </citation>
    <scope>NUCLEOTIDE SEQUENCE</scope>
    <source>
        <strain evidence="11">KasaAsao</strain>
    </source>
</reference>
<evidence type="ECO:0000313" key="12">
    <source>
        <dbReference type="Proteomes" id="UP001233172"/>
    </source>
</evidence>
<dbReference type="EMBL" id="JASAOG010000097">
    <property type="protein sequence ID" value="KAK0052147.1"/>
    <property type="molecule type" value="Genomic_DNA"/>
</dbReference>
<keyword evidence="8" id="KW-0044">Antibiotic</keyword>
<dbReference type="PANTHER" id="PTHR45828:SF9">
    <property type="entry name" value="CELL WALL INTEGRITY AND STRESS RESPONSE COMPONENT 4-LIKE-RELATED"/>
    <property type="match status" value="1"/>
</dbReference>
<evidence type="ECO:0000256" key="3">
    <source>
        <dbReference type="ARBA" id="ARBA00022525"/>
    </source>
</evidence>
<feature type="domain" description="Reelin" evidence="10">
    <location>
        <begin position="10"/>
        <end position="184"/>
    </location>
</feature>
<sequence length="217" mass="23399">MASICVSIFILMAATLCAGYPAGGPYYSCKSLEPGHGAEPKKIPPPYRLSVSRATVESGGSTSVTLSSIDVPFVGFMCAASKYEDKANNTVGEFTRTDAYANISQLLNCSHSTPYTGITHVSRDPKNTVVFNWSVPDSASSGSVFKIRCTFVQSFNVYWLDSLVNVTVAATVDNKISPNEKSHENTISSENENSSSVQTSTLRNLLACLLTVFYCFL</sequence>
<keyword evidence="6 9" id="KW-0732">Signal</keyword>
<protein>
    <submittedName>
        <fullName evidence="11">Defense protein 3</fullName>
    </submittedName>
</protein>
<evidence type="ECO:0000259" key="10">
    <source>
        <dbReference type="PROSITE" id="PS51019"/>
    </source>
</evidence>
<dbReference type="InterPro" id="IPR042307">
    <property type="entry name" value="Reeler_sf"/>
</dbReference>
<keyword evidence="4" id="KW-0929">Antimicrobial</keyword>
<accession>A0AAD8BD90</accession>
<dbReference type="GO" id="GO:0016020">
    <property type="term" value="C:membrane"/>
    <property type="evidence" value="ECO:0007669"/>
    <property type="project" value="TreeGrafter"/>
</dbReference>
<comment type="similarity">
    <text evidence="2">Belongs to the insect defense protein family.</text>
</comment>
<dbReference type="CDD" id="cd08544">
    <property type="entry name" value="Reeler"/>
    <property type="match status" value="1"/>
</dbReference>
<evidence type="ECO:0000256" key="6">
    <source>
        <dbReference type="ARBA" id="ARBA00022729"/>
    </source>
</evidence>
<evidence type="ECO:0000313" key="11">
    <source>
        <dbReference type="EMBL" id="KAK0052147.1"/>
    </source>
</evidence>
<organism evidence="11 12">
    <name type="scientific">Biomphalaria pfeifferi</name>
    <name type="common">Bloodfluke planorb</name>
    <name type="synonym">Freshwater snail</name>
    <dbReference type="NCBI Taxonomy" id="112525"/>
    <lineage>
        <taxon>Eukaryota</taxon>
        <taxon>Metazoa</taxon>
        <taxon>Spiralia</taxon>
        <taxon>Lophotrochozoa</taxon>
        <taxon>Mollusca</taxon>
        <taxon>Gastropoda</taxon>
        <taxon>Heterobranchia</taxon>
        <taxon>Euthyneura</taxon>
        <taxon>Panpulmonata</taxon>
        <taxon>Hygrophila</taxon>
        <taxon>Lymnaeoidea</taxon>
        <taxon>Planorbidae</taxon>
        <taxon>Biomphalaria</taxon>
    </lineage>
</organism>
<comment type="caution">
    <text evidence="11">The sequence shown here is derived from an EMBL/GenBank/DDBJ whole genome shotgun (WGS) entry which is preliminary data.</text>
</comment>
<keyword evidence="3" id="KW-0964">Secreted</keyword>
<dbReference type="Pfam" id="PF02014">
    <property type="entry name" value="Reeler"/>
    <property type="match status" value="1"/>
</dbReference>
<gene>
    <name evidence="11" type="ORF">Bpfe_018477</name>
</gene>
<dbReference type="PROSITE" id="PS51019">
    <property type="entry name" value="REELIN"/>
    <property type="match status" value="1"/>
</dbReference>
<evidence type="ECO:0000256" key="5">
    <source>
        <dbReference type="ARBA" id="ARBA00022588"/>
    </source>
</evidence>
<keyword evidence="7" id="KW-0391">Immunity</keyword>
<dbReference type="InterPro" id="IPR002861">
    <property type="entry name" value="Reeler_dom"/>
</dbReference>